<accession>A0A1L7I7T5</accession>
<dbReference type="Proteomes" id="UP000186230">
    <property type="component" value="Chromosome"/>
</dbReference>
<reference evidence="1 2" key="1">
    <citation type="submission" date="2016-07" db="EMBL/GenBank/DDBJ databases">
        <title>Multi-omics approach to identify versatile polysaccharide utilization systems of a marine flavobacterium Gramella flava.</title>
        <authorList>
            <person name="Tang K."/>
        </authorList>
    </citation>
    <scope>NUCLEOTIDE SEQUENCE [LARGE SCALE GENOMIC DNA]</scope>
    <source>
        <strain evidence="1 2">JLT2011</strain>
    </source>
</reference>
<organism evidence="1 2">
    <name type="scientific">Christiangramia flava JLT2011</name>
    <dbReference type="NCBI Taxonomy" id="1229726"/>
    <lineage>
        <taxon>Bacteria</taxon>
        <taxon>Pseudomonadati</taxon>
        <taxon>Bacteroidota</taxon>
        <taxon>Flavobacteriia</taxon>
        <taxon>Flavobacteriales</taxon>
        <taxon>Flavobacteriaceae</taxon>
        <taxon>Christiangramia</taxon>
    </lineage>
</organism>
<dbReference type="EMBL" id="CP016359">
    <property type="protein sequence ID" value="APU69671.1"/>
    <property type="molecule type" value="Genomic_DNA"/>
</dbReference>
<dbReference type="KEGG" id="gfl:GRFL_2947"/>
<protein>
    <submittedName>
        <fullName evidence="1">Uncharacterized protein</fullName>
    </submittedName>
</protein>
<proteinExistence type="predicted"/>
<name>A0A1L7I7T5_9FLAO</name>
<keyword evidence="2" id="KW-1185">Reference proteome</keyword>
<gene>
    <name evidence="1" type="ORF">GRFL_2947</name>
</gene>
<evidence type="ECO:0000313" key="1">
    <source>
        <dbReference type="EMBL" id="APU69671.1"/>
    </source>
</evidence>
<sequence>MERDFQKGRLTEADLEEFQKSIIEFNKKRQYRTLAVFAMIVLSMGVAWYLFLY</sequence>
<dbReference type="RefSeq" id="WP_157493004.1">
    <property type="nucleotide sequence ID" value="NZ_AMRU01000005.1"/>
</dbReference>
<evidence type="ECO:0000313" key="2">
    <source>
        <dbReference type="Proteomes" id="UP000186230"/>
    </source>
</evidence>
<dbReference type="AlphaFoldDB" id="A0A1L7I7T5"/>